<dbReference type="SUPFAM" id="SSF46689">
    <property type="entry name" value="Homeodomain-like"/>
    <property type="match status" value="1"/>
</dbReference>
<organism evidence="6 7">
    <name type="scientific">Actinoplanes auranticolor</name>
    <dbReference type="NCBI Taxonomy" id="47988"/>
    <lineage>
        <taxon>Bacteria</taxon>
        <taxon>Bacillati</taxon>
        <taxon>Actinomycetota</taxon>
        <taxon>Actinomycetes</taxon>
        <taxon>Micromonosporales</taxon>
        <taxon>Micromonosporaceae</taxon>
        <taxon>Actinoplanes</taxon>
    </lineage>
</organism>
<dbReference type="PANTHER" id="PTHR30055:SF234">
    <property type="entry name" value="HTH-TYPE TRANSCRIPTIONAL REGULATOR BETI"/>
    <property type="match status" value="1"/>
</dbReference>
<dbReference type="PROSITE" id="PS50977">
    <property type="entry name" value="HTH_TETR_2"/>
    <property type="match status" value="1"/>
</dbReference>
<dbReference type="PRINTS" id="PR00455">
    <property type="entry name" value="HTHTETR"/>
</dbReference>
<accession>A0A919SSF3</accession>
<dbReference type="AlphaFoldDB" id="A0A919SSF3"/>
<evidence type="ECO:0000259" key="5">
    <source>
        <dbReference type="PROSITE" id="PS50977"/>
    </source>
</evidence>
<name>A0A919SSF3_9ACTN</name>
<keyword evidence="1" id="KW-0805">Transcription regulation</keyword>
<dbReference type="Gene3D" id="1.10.357.10">
    <property type="entry name" value="Tetracycline Repressor, domain 2"/>
    <property type="match status" value="1"/>
</dbReference>
<evidence type="ECO:0000256" key="2">
    <source>
        <dbReference type="ARBA" id="ARBA00023125"/>
    </source>
</evidence>
<sequence length="209" mass="22481">MPNRGDRGGSRTRAHIAEVATGLFLDRGFDDVTIAEVAAAAGVSKVTVFSHFDRKEDLLLDRLPDVVEIARAAVRERADDISPVAALRQTLLTLAEERHGLSGLAEGTEPFLRIALQAPTVIARLRVFEHEIEAALSEELVSDPRFSGDSALLAALVVAAYRIVATATVRRRLAGDDLAAVTADHRLRLKRAFDAVEYGTSAPPRPPAG</sequence>
<dbReference type="InterPro" id="IPR001647">
    <property type="entry name" value="HTH_TetR"/>
</dbReference>
<keyword evidence="2 4" id="KW-0238">DNA-binding</keyword>
<dbReference type="Pfam" id="PF00440">
    <property type="entry name" value="TetR_N"/>
    <property type="match status" value="1"/>
</dbReference>
<dbReference type="InterPro" id="IPR009057">
    <property type="entry name" value="Homeodomain-like_sf"/>
</dbReference>
<dbReference type="InterPro" id="IPR050109">
    <property type="entry name" value="HTH-type_TetR-like_transc_reg"/>
</dbReference>
<evidence type="ECO:0000256" key="4">
    <source>
        <dbReference type="PROSITE-ProRule" id="PRU00335"/>
    </source>
</evidence>
<evidence type="ECO:0000256" key="1">
    <source>
        <dbReference type="ARBA" id="ARBA00023015"/>
    </source>
</evidence>
<dbReference type="GO" id="GO:0000976">
    <property type="term" value="F:transcription cis-regulatory region binding"/>
    <property type="evidence" value="ECO:0007669"/>
    <property type="project" value="TreeGrafter"/>
</dbReference>
<feature type="DNA-binding region" description="H-T-H motif" evidence="4">
    <location>
        <begin position="33"/>
        <end position="52"/>
    </location>
</feature>
<dbReference type="PANTHER" id="PTHR30055">
    <property type="entry name" value="HTH-TYPE TRANSCRIPTIONAL REGULATOR RUTR"/>
    <property type="match status" value="1"/>
</dbReference>
<evidence type="ECO:0000313" key="7">
    <source>
        <dbReference type="Proteomes" id="UP000681340"/>
    </source>
</evidence>
<dbReference type="EMBL" id="BOQL01000072">
    <property type="protein sequence ID" value="GIM78165.1"/>
    <property type="molecule type" value="Genomic_DNA"/>
</dbReference>
<evidence type="ECO:0000313" key="6">
    <source>
        <dbReference type="EMBL" id="GIM78165.1"/>
    </source>
</evidence>
<feature type="domain" description="HTH tetR-type" evidence="5">
    <location>
        <begin position="10"/>
        <end position="70"/>
    </location>
</feature>
<gene>
    <name evidence="6" type="ORF">Aau02nite_79530</name>
</gene>
<evidence type="ECO:0000256" key="3">
    <source>
        <dbReference type="ARBA" id="ARBA00023163"/>
    </source>
</evidence>
<comment type="caution">
    <text evidence="6">The sequence shown here is derived from an EMBL/GenBank/DDBJ whole genome shotgun (WGS) entry which is preliminary data.</text>
</comment>
<dbReference type="RefSeq" id="WP_212993765.1">
    <property type="nucleotide sequence ID" value="NZ_BAABEA010000016.1"/>
</dbReference>
<dbReference type="GO" id="GO:0003700">
    <property type="term" value="F:DNA-binding transcription factor activity"/>
    <property type="evidence" value="ECO:0007669"/>
    <property type="project" value="TreeGrafter"/>
</dbReference>
<keyword evidence="3" id="KW-0804">Transcription</keyword>
<keyword evidence="7" id="KW-1185">Reference proteome</keyword>
<protein>
    <submittedName>
        <fullName evidence="6">TetR family transcriptional regulator</fullName>
    </submittedName>
</protein>
<reference evidence="6" key="1">
    <citation type="submission" date="2021-03" db="EMBL/GenBank/DDBJ databases">
        <title>Whole genome shotgun sequence of Actinoplanes auranticolor NBRC 12245.</title>
        <authorList>
            <person name="Komaki H."/>
            <person name="Tamura T."/>
        </authorList>
    </citation>
    <scope>NUCLEOTIDE SEQUENCE</scope>
    <source>
        <strain evidence="6">NBRC 12245</strain>
    </source>
</reference>
<proteinExistence type="predicted"/>
<dbReference type="Proteomes" id="UP000681340">
    <property type="component" value="Unassembled WGS sequence"/>
</dbReference>